<evidence type="ECO:0000313" key="3">
    <source>
        <dbReference type="Proteomes" id="UP000828390"/>
    </source>
</evidence>
<protein>
    <recommendedName>
        <fullName evidence="4">BEN domain-containing protein</fullName>
    </recommendedName>
</protein>
<sequence>MFAIVFWEDSTFSVIALRGIVSPRKEEHEYYVGDLVQAKFQGKLYSATIYEIGDNRGNLNKTLNAGFKIDMSRVQPDAQRKRHTSAPEEENKQGADEPHKKKRRYQSSDSDLQSTDPLVVQARQILLKRRSSVMSEQVTAQPEALATVTNMPVTPSASKLSTTYDVMPTALVSSSVEASAWNPVPAIPLQMTLLPATSLQDTSTHMTPLPATPLQMTSPPVTSTQNTPLPALPLQMTPQPATCTQMTPHALPVTSTQMTPLPATPTQLTSPPATPTMMTHTSVNFGHAACRQDFTSFDYGPAPPSVREVSFMEMMTGPLCEEEVETDTSECYVGSSCHSCCEQIKVMQTRITQMELMLKMQQSKHNIASCVTSPVVCASMPKPAMLQKDTLVASPVHTGNDQSLQSIIKAEIQHETREVKAIARAMCRLFTPHQLVTCSMKGAPTTTGSPRPSLPAAERNAIIEVIAKTFNRPLVDVEEKMRGCLRRLRLMYK</sequence>
<comment type="caution">
    <text evidence="2">The sequence shown here is derived from an EMBL/GenBank/DDBJ whole genome shotgun (WGS) entry which is preliminary data.</text>
</comment>
<keyword evidence="3" id="KW-1185">Reference proteome</keyword>
<evidence type="ECO:0000313" key="2">
    <source>
        <dbReference type="EMBL" id="KAH3784409.1"/>
    </source>
</evidence>
<reference evidence="2" key="1">
    <citation type="journal article" date="2019" name="bioRxiv">
        <title>The Genome of the Zebra Mussel, Dreissena polymorpha: A Resource for Invasive Species Research.</title>
        <authorList>
            <person name="McCartney M.A."/>
            <person name="Auch B."/>
            <person name="Kono T."/>
            <person name="Mallez S."/>
            <person name="Zhang Y."/>
            <person name="Obille A."/>
            <person name="Becker A."/>
            <person name="Abrahante J.E."/>
            <person name="Garbe J."/>
            <person name="Badalamenti J.P."/>
            <person name="Herman A."/>
            <person name="Mangelson H."/>
            <person name="Liachko I."/>
            <person name="Sullivan S."/>
            <person name="Sone E.D."/>
            <person name="Koren S."/>
            <person name="Silverstein K.A.T."/>
            <person name="Beckman K.B."/>
            <person name="Gohl D.M."/>
        </authorList>
    </citation>
    <scope>NUCLEOTIDE SEQUENCE</scope>
    <source>
        <strain evidence="2">Duluth1</strain>
        <tissue evidence="2">Whole animal</tissue>
    </source>
</reference>
<gene>
    <name evidence="2" type="ORF">DPMN_162364</name>
</gene>
<evidence type="ECO:0008006" key="4">
    <source>
        <dbReference type="Google" id="ProtNLM"/>
    </source>
</evidence>
<accession>A0A9D4ERI9</accession>
<dbReference type="EMBL" id="JAIWYP010000008">
    <property type="protein sequence ID" value="KAH3784409.1"/>
    <property type="molecule type" value="Genomic_DNA"/>
</dbReference>
<evidence type="ECO:0000256" key="1">
    <source>
        <dbReference type="SAM" id="MobiDB-lite"/>
    </source>
</evidence>
<reference evidence="2" key="2">
    <citation type="submission" date="2020-11" db="EMBL/GenBank/DDBJ databases">
        <authorList>
            <person name="McCartney M.A."/>
            <person name="Auch B."/>
            <person name="Kono T."/>
            <person name="Mallez S."/>
            <person name="Becker A."/>
            <person name="Gohl D.M."/>
            <person name="Silverstein K.A.T."/>
            <person name="Koren S."/>
            <person name="Bechman K.B."/>
            <person name="Herman A."/>
            <person name="Abrahante J.E."/>
            <person name="Garbe J."/>
        </authorList>
    </citation>
    <scope>NUCLEOTIDE SEQUENCE</scope>
    <source>
        <strain evidence="2">Duluth1</strain>
        <tissue evidence="2">Whole animal</tissue>
    </source>
</reference>
<name>A0A9D4ERI9_DREPO</name>
<dbReference type="Proteomes" id="UP000828390">
    <property type="component" value="Unassembled WGS sequence"/>
</dbReference>
<feature type="compositionally biased region" description="Basic and acidic residues" evidence="1">
    <location>
        <begin position="85"/>
        <end position="99"/>
    </location>
</feature>
<dbReference type="AlphaFoldDB" id="A0A9D4ERI9"/>
<feature type="compositionally biased region" description="Polar residues" evidence="1">
    <location>
        <begin position="107"/>
        <end position="116"/>
    </location>
</feature>
<organism evidence="2 3">
    <name type="scientific">Dreissena polymorpha</name>
    <name type="common">Zebra mussel</name>
    <name type="synonym">Mytilus polymorpha</name>
    <dbReference type="NCBI Taxonomy" id="45954"/>
    <lineage>
        <taxon>Eukaryota</taxon>
        <taxon>Metazoa</taxon>
        <taxon>Spiralia</taxon>
        <taxon>Lophotrochozoa</taxon>
        <taxon>Mollusca</taxon>
        <taxon>Bivalvia</taxon>
        <taxon>Autobranchia</taxon>
        <taxon>Heteroconchia</taxon>
        <taxon>Euheterodonta</taxon>
        <taxon>Imparidentia</taxon>
        <taxon>Neoheterodontei</taxon>
        <taxon>Myida</taxon>
        <taxon>Dreissenoidea</taxon>
        <taxon>Dreissenidae</taxon>
        <taxon>Dreissena</taxon>
    </lineage>
</organism>
<proteinExistence type="predicted"/>
<feature type="region of interest" description="Disordered" evidence="1">
    <location>
        <begin position="70"/>
        <end position="116"/>
    </location>
</feature>